<evidence type="ECO:0008006" key="4">
    <source>
        <dbReference type="Google" id="ProtNLM"/>
    </source>
</evidence>
<evidence type="ECO:0000313" key="3">
    <source>
        <dbReference type="Proteomes" id="UP000805614"/>
    </source>
</evidence>
<proteinExistence type="predicted"/>
<feature type="chain" id="PRO_5047012934" description="Lipoprotein" evidence="1">
    <location>
        <begin position="24"/>
        <end position="235"/>
    </location>
</feature>
<feature type="signal peptide" evidence="1">
    <location>
        <begin position="1"/>
        <end position="23"/>
    </location>
</feature>
<accession>A0ABR7LS77</accession>
<sequence length="235" mass="25198">MSSRRRSLLTAVPALMATVSVPAALLAACSADPPVAELKRMAVAPEAVKARAERRASIDERLAPFNVRGLTHGFTVISDSCSGPRPYTFEDGRDPWLLTCQMSGTSVYGVKGGRIVDVLRQIETAKIIDDKPAGSQANVAIDYYVKRGRTDESTLLPAPGLDDGRVVVGWDVTRPLISQVEALSATCPPSGVAFGQCSVDAGAGASVAELRRRFGMVLRVRVVTGTSYYRLPRHR</sequence>
<name>A0ABR7LS77_9ACTN</name>
<gene>
    <name evidence="2" type="ORF">HKK74_18045</name>
</gene>
<keyword evidence="3" id="KW-1185">Reference proteome</keyword>
<organism evidence="2 3">
    <name type="scientific">Actinomadura alba</name>
    <dbReference type="NCBI Taxonomy" id="406431"/>
    <lineage>
        <taxon>Bacteria</taxon>
        <taxon>Bacillati</taxon>
        <taxon>Actinomycetota</taxon>
        <taxon>Actinomycetes</taxon>
        <taxon>Streptosporangiales</taxon>
        <taxon>Thermomonosporaceae</taxon>
        <taxon>Actinomadura</taxon>
    </lineage>
</organism>
<protein>
    <recommendedName>
        <fullName evidence="4">Lipoprotein</fullName>
    </recommendedName>
</protein>
<keyword evidence="1" id="KW-0732">Signal</keyword>
<evidence type="ECO:0000256" key="1">
    <source>
        <dbReference type="SAM" id="SignalP"/>
    </source>
</evidence>
<reference evidence="2 3" key="1">
    <citation type="submission" date="2020-06" db="EMBL/GenBank/DDBJ databases">
        <title>Actinomadura xiongansis sp. nov., isolated from soil of Baiyangdian.</title>
        <authorList>
            <person name="Zhang X."/>
        </authorList>
    </citation>
    <scope>NUCLEOTIDE SEQUENCE [LARGE SCALE GENOMIC DNA]</scope>
    <source>
        <strain evidence="2 3">HBUM206468</strain>
    </source>
</reference>
<dbReference type="EMBL" id="JABVEC010000012">
    <property type="protein sequence ID" value="MBC6467382.1"/>
    <property type="molecule type" value="Genomic_DNA"/>
</dbReference>
<comment type="caution">
    <text evidence="2">The sequence shown here is derived from an EMBL/GenBank/DDBJ whole genome shotgun (WGS) entry which is preliminary data.</text>
</comment>
<dbReference type="PROSITE" id="PS51257">
    <property type="entry name" value="PROKAR_LIPOPROTEIN"/>
    <property type="match status" value="1"/>
</dbReference>
<dbReference type="Proteomes" id="UP000805614">
    <property type="component" value="Unassembled WGS sequence"/>
</dbReference>
<evidence type="ECO:0000313" key="2">
    <source>
        <dbReference type="EMBL" id="MBC6467382.1"/>
    </source>
</evidence>
<dbReference type="RefSeq" id="WP_187244381.1">
    <property type="nucleotide sequence ID" value="NZ_JABVEC010000012.1"/>
</dbReference>